<feature type="transmembrane region" description="Helical" evidence="1">
    <location>
        <begin position="41"/>
        <end position="59"/>
    </location>
</feature>
<name>A0ABT5HQY6_9CAUL</name>
<evidence type="ECO:0000313" key="2">
    <source>
        <dbReference type="EMBL" id="MDC7682473.1"/>
    </source>
</evidence>
<keyword evidence="1" id="KW-1133">Transmembrane helix</keyword>
<evidence type="ECO:0000313" key="3">
    <source>
        <dbReference type="Proteomes" id="UP001214854"/>
    </source>
</evidence>
<keyword evidence="1" id="KW-0812">Transmembrane</keyword>
<keyword evidence="1" id="KW-0472">Membrane</keyword>
<dbReference type="EMBL" id="JAQQKX010000002">
    <property type="protein sequence ID" value="MDC7682473.1"/>
    <property type="molecule type" value="Genomic_DNA"/>
</dbReference>
<comment type="caution">
    <text evidence="2">The sequence shown here is derived from an EMBL/GenBank/DDBJ whole genome shotgun (WGS) entry which is preliminary data.</text>
</comment>
<dbReference type="Proteomes" id="UP001214854">
    <property type="component" value="Unassembled WGS sequence"/>
</dbReference>
<evidence type="ECO:0000256" key="1">
    <source>
        <dbReference type="SAM" id="Phobius"/>
    </source>
</evidence>
<sequence>MTEIAPKPIWDQKRRIPKIPGAWFLIKFAPLPYIYPVRWQGLILLMAELICLVGGLEYGEILSERGDPLGPYVRMGSVAVFAVLFIIGLFKTRRD</sequence>
<proteinExistence type="predicted"/>
<organism evidence="2 3">
    <name type="scientific">Asticcacaulis aquaticus</name>
    <dbReference type="NCBI Taxonomy" id="2984212"/>
    <lineage>
        <taxon>Bacteria</taxon>
        <taxon>Pseudomonadati</taxon>
        <taxon>Pseudomonadota</taxon>
        <taxon>Alphaproteobacteria</taxon>
        <taxon>Caulobacterales</taxon>
        <taxon>Caulobacteraceae</taxon>
        <taxon>Asticcacaulis</taxon>
    </lineage>
</organism>
<keyword evidence="3" id="KW-1185">Reference proteome</keyword>
<accession>A0ABT5HQY6</accession>
<protein>
    <submittedName>
        <fullName evidence="2">Uncharacterized protein</fullName>
    </submittedName>
</protein>
<dbReference type="RefSeq" id="WP_272746960.1">
    <property type="nucleotide sequence ID" value="NZ_JAQQKX010000002.1"/>
</dbReference>
<gene>
    <name evidence="2" type="ORF">PQU92_04250</name>
</gene>
<feature type="transmembrane region" description="Helical" evidence="1">
    <location>
        <begin position="71"/>
        <end position="90"/>
    </location>
</feature>
<reference evidence="2 3" key="1">
    <citation type="submission" date="2023-01" db="EMBL/GenBank/DDBJ databases">
        <title>Novel species of the genus Asticcacaulis isolated from rivers.</title>
        <authorList>
            <person name="Lu H."/>
        </authorList>
    </citation>
    <scope>NUCLEOTIDE SEQUENCE [LARGE SCALE GENOMIC DNA]</scope>
    <source>
        <strain evidence="2 3">BYS171W</strain>
    </source>
</reference>